<protein>
    <submittedName>
        <fullName evidence="2">Uncharacterized protein</fullName>
    </submittedName>
</protein>
<evidence type="ECO:0000313" key="3">
    <source>
        <dbReference type="Proteomes" id="UP001642484"/>
    </source>
</evidence>
<gene>
    <name evidence="2" type="ORF">CCMP2556_LOCUS55143</name>
</gene>
<accession>A0ABP0T0G0</accession>
<organism evidence="2 3">
    <name type="scientific">Durusdinium trenchii</name>
    <dbReference type="NCBI Taxonomy" id="1381693"/>
    <lineage>
        <taxon>Eukaryota</taxon>
        <taxon>Sar</taxon>
        <taxon>Alveolata</taxon>
        <taxon>Dinophyceae</taxon>
        <taxon>Suessiales</taxon>
        <taxon>Symbiodiniaceae</taxon>
        <taxon>Durusdinium</taxon>
    </lineage>
</organism>
<feature type="region of interest" description="Disordered" evidence="1">
    <location>
        <begin position="117"/>
        <end position="138"/>
    </location>
</feature>
<name>A0ABP0T0G0_9DINO</name>
<comment type="caution">
    <text evidence="2">The sequence shown here is derived from an EMBL/GenBank/DDBJ whole genome shotgun (WGS) entry which is preliminary data.</text>
</comment>
<dbReference type="Proteomes" id="UP001642484">
    <property type="component" value="Unassembled WGS sequence"/>
</dbReference>
<proteinExistence type="predicted"/>
<keyword evidence="3" id="KW-1185">Reference proteome</keyword>
<sequence length="461" mass="52011">MLEEATGSTEDSLKAAVTSLEKAKEANKKIQDQGTAFMEKFAITPTEISWQEDLKHKLERGLFCPTVSLDWHQVPDLTDMLQHHLPAMRALQNGHNPWAANPKLLEEMPDLKHTVATAASGEASTPGADGPAVTGPGMATLNEMDEEAKWALKDPPKSDMVEPFHYTDQEVEAHCQEGTRPPLGSILSIWWAHDTDKDERWRWESRTWDLKSLIHIYSHRYTFKYIYSFRGKDAPPSATKTRNIRRSEARKEASSFLAALGLDKPADKDEWRTVLREMGSFLATNCKVFLTNCPAPVMEMPVAPVHDSKEAMRFRAICDERITIPLDALKQFPEVHSKLVATKEKGATKGGYMCRYCQGFWKASRGGTLASLQLVMDEPPEALYNKWIKERMEFYKRVEPCAAPRDERLEPVGKMNHRLRFSTSNDLGAVSDAIWQVILSNEEMKGIRAIQQVAQKVTAAA</sequence>
<dbReference type="EMBL" id="CAXAMN010028856">
    <property type="protein sequence ID" value="CAK9117931.1"/>
    <property type="molecule type" value="Genomic_DNA"/>
</dbReference>
<reference evidence="2 3" key="1">
    <citation type="submission" date="2024-02" db="EMBL/GenBank/DDBJ databases">
        <authorList>
            <person name="Chen Y."/>
            <person name="Shah S."/>
            <person name="Dougan E. K."/>
            <person name="Thang M."/>
            <person name="Chan C."/>
        </authorList>
    </citation>
    <scope>NUCLEOTIDE SEQUENCE [LARGE SCALE GENOMIC DNA]</scope>
</reference>
<evidence type="ECO:0000256" key="1">
    <source>
        <dbReference type="SAM" id="MobiDB-lite"/>
    </source>
</evidence>
<evidence type="ECO:0000313" key="2">
    <source>
        <dbReference type="EMBL" id="CAK9117931.1"/>
    </source>
</evidence>